<keyword evidence="1 2" id="KW-0732">Signal</keyword>
<dbReference type="PANTHER" id="PTHR31836:SF28">
    <property type="entry name" value="SRCR DOMAIN-CONTAINING PROTEIN-RELATED"/>
    <property type="match status" value="1"/>
</dbReference>
<dbReference type="CDD" id="cd22272">
    <property type="entry name" value="DPBB_EXLX1-like"/>
    <property type="match status" value="1"/>
</dbReference>
<feature type="signal peptide" evidence="2">
    <location>
        <begin position="1"/>
        <end position="20"/>
    </location>
</feature>
<dbReference type="InterPro" id="IPR009009">
    <property type="entry name" value="RlpA-like_DPBB"/>
</dbReference>
<evidence type="ECO:0000259" key="3">
    <source>
        <dbReference type="Pfam" id="PF03330"/>
    </source>
</evidence>
<dbReference type="Gene3D" id="2.40.40.10">
    <property type="entry name" value="RlpA-like domain"/>
    <property type="match status" value="1"/>
</dbReference>
<dbReference type="EMBL" id="LUGG01000022">
    <property type="protein sequence ID" value="OBZ68224.1"/>
    <property type="molecule type" value="Genomic_DNA"/>
</dbReference>
<reference evidence="4 5" key="1">
    <citation type="submission" date="2016-03" db="EMBL/GenBank/DDBJ databases">
        <title>Whole genome sequencing of Grifola frondosa 9006-11.</title>
        <authorList>
            <person name="Min B."/>
            <person name="Park H."/>
            <person name="Kim J.-G."/>
            <person name="Cho H."/>
            <person name="Oh Y.-L."/>
            <person name="Kong W.-S."/>
            <person name="Choi I.-G."/>
        </authorList>
    </citation>
    <scope>NUCLEOTIDE SEQUENCE [LARGE SCALE GENOMIC DNA]</scope>
    <source>
        <strain evidence="4 5">9006-11</strain>
    </source>
</reference>
<evidence type="ECO:0000313" key="4">
    <source>
        <dbReference type="EMBL" id="OBZ68224.1"/>
    </source>
</evidence>
<dbReference type="OrthoDB" id="623670at2759"/>
<feature type="chain" id="PRO_5008888855" description="RlpA-like protein double-psi beta-barrel domain-containing protein" evidence="2">
    <location>
        <begin position="21"/>
        <end position="114"/>
    </location>
</feature>
<protein>
    <recommendedName>
        <fullName evidence="3">RlpA-like protein double-psi beta-barrel domain-containing protein</fullName>
    </recommendedName>
</protein>
<evidence type="ECO:0000313" key="5">
    <source>
        <dbReference type="Proteomes" id="UP000092993"/>
    </source>
</evidence>
<proteinExistence type="predicted"/>
<keyword evidence="5" id="KW-1185">Reference proteome</keyword>
<evidence type="ECO:0000256" key="2">
    <source>
        <dbReference type="SAM" id="SignalP"/>
    </source>
</evidence>
<comment type="caution">
    <text evidence="4">The sequence shown here is derived from an EMBL/GenBank/DDBJ whole genome shotgun (WGS) entry which is preliminary data.</text>
</comment>
<dbReference type="InterPro" id="IPR036908">
    <property type="entry name" value="RlpA-like_sf"/>
</dbReference>
<dbReference type="AlphaFoldDB" id="A0A1C7LZI3"/>
<dbReference type="STRING" id="5627.A0A1C7LZI3"/>
<dbReference type="OMA" id="DITWEYI"/>
<dbReference type="InterPro" id="IPR051477">
    <property type="entry name" value="Expansin_CellWall"/>
</dbReference>
<evidence type="ECO:0000256" key="1">
    <source>
        <dbReference type="ARBA" id="ARBA00022729"/>
    </source>
</evidence>
<dbReference type="Pfam" id="PF03330">
    <property type="entry name" value="DPBB_1"/>
    <property type="match status" value="1"/>
</dbReference>
<dbReference type="Proteomes" id="UP000092993">
    <property type="component" value="Unassembled WGS sequence"/>
</dbReference>
<dbReference type="SUPFAM" id="SSF50685">
    <property type="entry name" value="Barwin-like endoglucanases"/>
    <property type="match status" value="1"/>
</dbReference>
<gene>
    <name evidence="4" type="ORF">A0H81_11844</name>
</gene>
<name>A0A1C7LZI3_GRIFR</name>
<dbReference type="PANTHER" id="PTHR31836">
    <property type="match status" value="1"/>
</dbReference>
<sequence length="114" mass="12043">MVYLPVFATLLSTILCSVNAYSGNATWYQSSVGGCSVNDSNPEDFLVALGPSEYNGGASCSGLVRIDYDGKSVVATVNDLCPTCPPGNIDLSATAFEELAELSEFLISVTWDFV</sequence>
<organism evidence="4 5">
    <name type="scientific">Grifola frondosa</name>
    <name type="common">Maitake</name>
    <name type="synonym">Polyporus frondosus</name>
    <dbReference type="NCBI Taxonomy" id="5627"/>
    <lineage>
        <taxon>Eukaryota</taxon>
        <taxon>Fungi</taxon>
        <taxon>Dikarya</taxon>
        <taxon>Basidiomycota</taxon>
        <taxon>Agaricomycotina</taxon>
        <taxon>Agaricomycetes</taxon>
        <taxon>Polyporales</taxon>
        <taxon>Grifolaceae</taxon>
        <taxon>Grifola</taxon>
    </lineage>
</organism>
<feature type="domain" description="RlpA-like protein double-psi beta-barrel" evidence="3">
    <location>
        <begin position="23"/>
        <end position="109"/>
    </location>
</feature>
<accession>A0A1C7LZI3</accession>